<dbReference type="PATRIC" id="fig|1218507.3.peg.1676"/>
<dbReference type="SUPFAM" id="SSF47413">
    <property type="entry name" value="lambda repressor-like DNA-binding domains"/>
    <property type="match status" value="1"/>
</dbReference>
<gene>
    <name evidence="2" type="ORF">JF74_14870</name>
</gene>
<comment type="caution">
    <text evidence="2">The sequence shown here is derived from an EMBL/GenBank/DDBJ whole genome shotgun (WGS) entry which is preliminary data.</text>
</comment>
<dbReference type="GO" id="GO:0003677">
    <property type="term" value="F:DNA binding"/>
    <property type="evidence" value="ECO:0007669"/>
    <property type="project" value="InterPro"/>
</dbReference>
<dbReference type="Proteomes" id="UP000033531">
    <property type="component" value="Unassembled WGS sequence"/>
</dbReference>
<accession>A0A0F4LBG5</accession>
<evidence type="ECO:0000313" key="2">
    <source>
        <dbReference type="EMBL" id="KJY55638.1"/>
    </source>
</evidence>
<sequence>MNYIGNKLKALRQELGLTQTEMAAGVISVSFYSKVERGLNDIGVNDFLEILQKHNVDPQEFFDEFKGIKNNKKTVTALMNKLVRVANEDNDVAINSIINKLNKITPQTPFIKFAILQAKLISNTHDVNALSNLTNSEKKQIKKVIFQRDTEENEYYRLILITNIIQIYSIEESNFLISSIIRRYKDTDNLDRKTVVVLGALMINFVDWSYRKDKKEFCYLPLSYLRSLPNIIEVAFPKILGVYFENKIGNKYDEANEIKNILKKAGYDTFVNKMNR</sequence>
<dbReference type="Pfam" id="PF01381">
    <property type="entry name" value="HTH_3"/>
    <property type="match status" value="1"/>
</dbReference>
<dbReference type="HOGENOM" id="CLU_072045_3_1_9"/>
<dbReference type="EMBL" id="JXLI01000013">
    <property type="protein sequence ID" value="KJY55638.1"/>
    <property type="molecule type" value="Genomic_DNA"/>
</dbReference>
<dbReference type="Gene3D" id="1.25.40.10">
    <property type="entry name" value="Tetratricopeptide repeat domain"/>
    <property type="match status" value="1"/>
</dbReference>
<dbReference type="PANTHER" id="PTHR37038">
    <property type="entry name" value="TRANSCRIPTIONAL REGULATOR-RELATED"/>
    <property type="match status" value="1"/>
</dbReference>
<feature type="domain" description="HTH cro/C1-type" evidence="1">
    <location>
        <begin position="8"/>
        <end position="61"/>
    </location>
</feature>
<dbReference type="CDD" id="cd00093">
    <property type="entry name" value="HTH_XRE"/>
    <property type="match status" value="1"/>
</dbReference>
<reference evidence="2 3" key="1">
    <citation type="submission" date="2015-01" db="EMBL/GenBank/DDBJ databases">
        <title>Comparative genomics of the lactic acid bacteria isolated from the honey bee gut.</title>
        <authorList>
            <person name="Ellegaard K.M."/>
            <person name="Tamarit D."/>
            <person name="Javelind E."/>
            <person name="Olofsson T."/>
            <person name="Andersson S.G."/>
            <person name="Vasquez A."/>
        </authorList>
    </citation>
    <scope>NUCLEOTIDE SEQUENCE [LARGE SCALE GENOMIC DNA]</scope>
    <source>
        <strain evidence="2 3">Hma8</strain>
    </source>
</reference>
<dbReference type="InterPro" id="IPR010982">
    <property type="entry name" value="Lambda_DNA-bd_dom_sf"/>
</dbReference>
<dbReference type="PROSITE" id="PS50943">
    <property type="entry name" value="HTH_CROC1"/>
    <property type="match status" value="1"/>
</dbReference>
<proteinExistence type="predicted"/>
<dbReference type="SMART" id="SM00530">
    <property type="entry name" value="HTH_XRE"/>
    <property type="match status" value="1"/>
</dbReference>
<evidence type="ECO:0000259" key="1">
    <source>
        <dbReference type="PROSITE" id="PS50943"/>
    </source>
</evidence>
<dbReference type="AlphaFoldDB" id="A0A0F4LBG5"/>
<dbReference type="InterPro" id="IPR011990">
    <property type="entry name" value="TPR-like_helical_dom_sf"/>
</dbReference>
<dbReference type="InterPro" id="IPR053163">
    <property type="entry name" value="HTH-type_regulator_Rgg"/>
</dbReference>
<evidence type="ECO:0000313" key="3">
    <source>
        <dbReference type="Proteomes" id="UP000033531"/>
    </source>
</evidence>
<name>A0A0F4LBG5_9LACO</name>
<dbReference type="RefSeq" id="WP_046325421.1">
    <property type="nucleotide sequence ID" value="NZ_JBHTMT010000004.1"/>
</dbReference>
<dbReference type="STRING" id="1218507.JF74_14870"/>
<dbReference type="InterPro" id="IPR001387">
    <property type="entry name" value="Cro/C1-type_HTH"/>
</dbReference>
<protein>
    <recommendedName>
        <fullName evidence="1">HTH cro/C1-type domain-containing protein</fullName>
    </recommendedName>
</protein>
<organism evidence="2 3">
    <name type="scientific">Lactobacillus melliventris</name>
    <dbReference type="NCBI Taxonomy" id="1218507"/>
    <lineage>
        <taxon>Bacteria</taxon>
        <taxon>Bacillati</taxon>
        <taxon>Bacillota</taxon>
        <taxon>Bacilli</taxon>
        <taxon>Lactobacillales</taxon>
        <taxon>Lactobacillaceae</taxon>
        <taxon>Lactobacillus</taxon>
    </lineage>
</organism>